<evidence type="ECO:0000256" key="4">
    <source>
        <dbReference type="ARBA" id="ARBA00023172"/>
    </source>
</evidence>
<keyword evidence="4" id="KW-0233">DNA recombination</keyword>
<proteinExistence type="inferred from homology"/>
<evidence type="ECO:0000256" key="5">
    <source>
        <dbReference type="SAM" id="Coils"/>
    </source>
</evidence>
<comment type="caution">
    <text evidence="6">The sequence shown here is derived from an EMBL/GenBank/DDBJ whole genome shotgun (WGS) entry which is preliminary data.</text>
</comment>
<name>A0A926HXG7_9FIRM</name>
<feature type="coiled-coil region" evidence="5">
    <location>
        <begin position="81"/>
        <end position="112"/>
    </location>
</feature>
<dbReference type="InterPro" id="IPR003798">
    <property type="entry name" value="DNA_recombination_RmuC"/>
</dbReference>
<evidence type="ECO:0000256" key="2">
    <source>
        <dbReference type="ARBA" id="ARBA00009840"/>
    </source>
</evidence>
<dbReference type="Proteomes" id="UP000617951">
    <property type="component" value="Unassembled WGS sequence"/>
</dbReference>
<keyword evidence="7" id="KW-1185">Reference proteome</keyword>
<dbReference type="RefSeq" id="WP_249280447.1">
    <property type="nucleotide sequence ID" value="NZ_JACRSS010000003.1"/>
</dbReference>
<dbReference type="AlphaFoldDB" id="A0A926HXG7"/>
<dbReference type="EMBL" id="JACRSS010000003">
    <property type="protein sequence ID" value="MBC8538746.1"/>
    <property type="molecule type" value="Genomic_DNA"/>
</dbReference>
<dbReference type="PANTHER" id="PTHR30563">
    <property type="entry name" value="DNA RECOMBINATION PROTEIN RMUC"/>
    <property type="match status" value="1"/>
</dbReference>
<comment type="function">
    <text evidence="1">Involved in DNA recombination.</text>
</comment>
<protein>
    <submittedName>
        <fullName evidence="6">DNA recombination protein RmuC</fullName>
    </submittedName>
</protein>
<keyword evidence="3 5" id="KW-0175">Coiled coil</keyword>
<evidence type="ECO:0000313" key="7">
    <source>
        <dbReference type="Proteomes" id="UP000617951"/>
    </source>
</evidence>
<reference evidence="6" key="1">
    <citation type="submission" date="2020-08" db="EMBL/GenBank/DDBJ databases">
        <title>Genome public.</title>
        <authorList>
            <person name="Liu C."/>
            <person name="Sun Q."/>
        </authorList>
    </citation>
    <scope>NUCLEOTIDE SEQUENCE</scope>
    <source>
        <strain evidence="6">NSJ-63</strain>
    </source>
</reference>
<dbReference type="Pfam" id="PF02646">
    <property type="entry name" value="RmuC"/>
    <property type="match status" value="1"/>
</dbReference>
<sequence>MDPILLIALVLGLAILVLLIVLLLRKPADTSALREEMRALRGMNEKAQSLSRQEILSQFKNLNQISLAAISQISSNTGRDLEAMRAAMDRRLAEIQAENEKSLAELRQTVNKNLSETLTDSLAASFQSVSSQLEQVYKSMGEMRSMTADVTDLKRILGNVKNRGTWGEVQLESLLSDILSPSQYAAQLSLSGSAEKVDFAVRLPGDGEKPVYLPIDSKFPMDRYRAVLDAEQYGDDRAKALSRETLLKTVRDEAKKIAAKYILPPDTTDFAVLFVPSEGLYAYLAAADLPFALQRDFRILLAGPSNLSALLNSFQLGFRTLAVERQSGEILKLLGAVKTSFAAFSARLESTQKSLRAAENNLERAFAASRGIERRLQGMEKADLFTARELLGEDSFPESGES</sequence>
<feature type="coiled-coil region" evidence="5">
    <location>
        <begin position="341"/>
        <end position="375"/>
    </location>
</feature>
<evidence type="ECO:0000256" key="1">
    <source>
        <dbReference type="ARBA" id="ARBA00003416"/>
    </source>
</evidence>
<organism evidence="6 7">
    <name type="scientific">Guopingia tenuis</name>
    <dbReference type="NCBI Taxonomy" id="2763656"/>
    <lineage>
        <taxon>Bacteria</taxon>
        <taxon>Bacillati</taxon>
        <taxon>Bacillota</taxon>
        <taxon>Clostridia</taxon>
        <taxon>Christensenellales</taxon>
        <taxon>Christensenellaceae</taxon>
        <taxon>Guopingia</taxon>
    </lineage>
</organism>
<gene>
    <name evidence="6" type="primary">rmuC</name>
    <name evidence="6" type="ORF">H8693_07335</name>
</gene>
<dbReference type="PANTHER" id="PTHR30563:SF0">
    <property type="entry name" value="DNA RECOMBINATION PROTEIN RMUC"/>
    <property type="match status" value="1"/>
</dbReference>
<accession>A0A926HXG7</accession>
<dbReference type="GO" id="GO:0006310">
    <property type="term" value="P:DNA recombination"/>
    <property type="evidence" value="ECO:0007669"/>
    <property type="project" value="UniProtKB-KW"/>
</dbReference>
<evidence type="ECO:0000256" key="3">
    <source>
        <dbReference type="ARBA" id="ARBA00023054"/>
    </source>
</evidence>
<evidence type="ECO:0000313" key="6">
    <source>
        <dbReference type="EMBL" id="MBC8538746.1"/>
    </source>
</evidence>
<comment type="similarity">
    <text evidence="2">Belongs to the RmuC family.</text>
</comment>